<accession>A0A8D8CNN4</accession>
<reference evidence="1" key="1">
    <citation type="submission" date="2021-05" db="EMBL/GenBank/DDBJ databases">
        <authorList>
            <person name="Alioto T."/>
            <person name="Alioto T."/>
            <person name="Gomez Garrido J."/>
        </authorList>
    </citation>
    <scope>NUCLEOTIDE SEQUENCE</scope>
</reference>
<dbReference type="AlphaFoldDB" id="A0A8D8CNN4"/>
<sequence>MATEQLPEQHSVFVKEEPREESQIPVFCYEAITKEEVFLEDELAENEPSGDECSNGPPAHAPVDENQFKHFKCSECNKLFKRKKFANTCEKKHEIIRLGLFECKICNKVGVGF</sequence>
<name>A0A8D8CNN4_CULPI</name>
<dbReference type="EMBL" id="HBUE01125595">
    <property type="protein sequence ID" value="CAG6494590.1"/>
    <property type="molecule type" value="Transcribed_RNA"/>
</dbReference>
<proteinExistence type="predicted"/>
<organism evidence="1">
    <name type="scientific">Culex pipiens</name>
    <name type="common">House mosquito</name>
    <dbReference type="NCBI Taxonomy" id="7175"/>
    <lineage>
        <taxon>Eukaryota</taxon>
        <taxon>Metazoa</taxon>
        <taxon>Ecdysozoa</taxon>
        <taxon>Arthropoda</taxon>
        <taxon>Hexapoda</taxon>
        <taxon>Insecta</taxon>
        <taxon>Pterygota</taxon>
        <taxon>Neoptera</taxon>
        <taxon>Endopterygota</taxon>
        <taxon>Diptera</taxon>
        <taxon>Nematocera</taxon>
        <taxon>Culicoidea</taxon>
        <taxon>Culicidae</taxon>
        <taxon>Culicinae</taxon>
        <taxon>Culicini</taxon>
        <taxon>Culex</taxon>
        <taxon>Culex</taxon>
    </lineage>
</organism>
<evidence type="ECO:0000313" key="1">
    <source>
        <dbReference type="EMBL" id="CAG6494590.1"/>
    </source>
</evidence>
<protein>
    <submittedName>
        <fullName evidence="1">(northern house mosquito) hypothetical protein</fullName>
    </submittedName>
</protein>